<evidence type="ECO:0000313" key="1">
    <source>
        <dbReference type="EMBL" id="KAI8538658.1"/>
    </source>
</evidence>
<organism evidence="1 2">
    <name type="scientific">Rhododendron molle</name>
    <name type="common">Chinese azalea</name>
    <name type="synonym">Azalea mollis</name>
    <dbReference type="NCBI Taxonomy" id="49168"/>
    <lineage>
        <taxon>Eukaryota</taxon>
        <taxon>Viridiplantae</taxon>
        <taxon>Streptophyta</taxon>
        <taxon>Embryophyta</taxon>
        <taxon>Tracheophyta</taxon>
        <taxon>Spermatophyta</taxon>
        <taxon>Magnoliopsida</taxon>
        <taxon>eudicotyledons</taxon>
        <taxon>Gunneridae</taxon>
        <taxon>Pentapetalae</taxon>
        <taxon>asterids</taxon>
        <taxon>Ericales</taxon>
        <taxon>Ericaceae</taxon>
        <taxon>Ericoideae</taxon>
        <taxon>Rhodoreae</taxon>
        <taxon>Rhododendron</taxon>
    </lineage>
</organism>
<evidence type="ECO:0000313" key="2">
    <source>
        <dbReference type="Proteomes" id="UP001062846"/>
    </source>
</evidence>
<name>A0ACC0ME65_RHOML</name>
<dbReference type="EMBL" id="CM046396">
    <property type="protein sequence ID" value="KAI8538658.1"/>
    <property type="molecule type" value="Genomic_DNA"/>
</dbReference>
<comment type="caution">
    <text evidence="1">The sequence shown here is derived from an EMBL/GenBank/DDBJ whole genome shotgun (WGS) entry which is preliminary data.</text>
</comment>
<gene>
    <name evidence="1" type="ORF">RHMOL_Rhmol09G0121900</name>
</gene>
<keyword evidence="2" id="KW-1185">Reference proteome</keyword>
<protein>
    <submittedName>
        <fullName evidence="1">Uncharacterized protein</fullName>
    </submittedName>
</protein>
<reference evidence="1" key="1">
    <citation type="submission" date="2022-02" db="EMBL/GenBank/DDBJ databases">
        <title>Plant Genome Project.</title>
        <authorList>
            <person name="Zhang R.-G."/>
        </authorList>
    </citation>
    <scope>NUCLEOTIDE SEQUENCE</scope>
    <source>
        <strain evidence="1">AT1</strain>
    </source>
</reference>
<accession>A0ACC0ME65</accession>
<dbReference type="Proteomes" id="UP001062846">
    <property type="component" value="Chromosome 9"/>
</dbReference>
<proteinExistence type="predicted"/>
<sequence length="211" mass="23357">MAKKFQLSKSFFTGSSPGSHRLSKVTKGKGIVGSLDLFSEWDMILDDMGPKDFRANWVWPSRLAKARVAVKARFYELFDLEYEPWEEGRGNWDHSDSEDVDDEVRELPNQCCGGSSASTNFHFGESSRSIDTVNVSKVDRIGCLGVVSKDPMVSSSCAATEFKVVCVEVLEVDNPLAGELDFSSPSRMEVVEEIPSSPISYVTVSPIPNHH</sequence>